<keyword evidence="6" id="KW-0100">Branched-chain amino acid biosynthesis</keyword>
<evidence type="ECO:0000256" key="1">
    <source>
        <dbReference type="ARBA" id="ARBA00004743"/>
    </source>
</evidence>
<evidence type="ECO:0000256" key="8">
    <source>
        <dbReference type="NCBIfam" id="TIGR00977"/>
    </source>
</evidence>
<keyword evidence="12" id="KW-1185">Reference proteome</keyword>
<proteinExistence type="inferred from homology"/>
<dbReference type="UniPathway" id="UPA00047">
    <property type="reaction ID" value="UER00066"/>
</dbReference>
<dbReference type="Proteomes" id="UP000006365">
    <property type="component" value="Chromosome"/>
</dbReference>
<dbReference type="Gene3D" id="3.30.160.270">
    <property type="match status" value="1"/>
</dbReference>
<dbReference type="InterPro" id="IPR002034">
    <property type="entry name" value="AIPM/Hcit_synth_CS"/>
</dbReference>
<evidence type="ECO:0000313" key="11">
    <source>
        <dbReference type="EMBL" id="ADW17926.1"/>
    </source>
</evidence>
<evidence type="ECO:0000256" key="4">
    <source>
        <dbReference type="ARBA" id="ARBA00022624"/>
    </source>
</evidence>
<dbReference type="RefSeq" id="WP_015724467.1">
    <property type="nucleotide sequence ID" value="NC_014972.1"/>
</dbReference>
<accession>A0A7U4DPA2</accession>
<dbReference type="Gene3D" id="1.10.238.260">
    <property type="match status" value="1"/>
</dbReference>
<feature type="domain" description="Pyruvate carboxyltransferase" evidence="10">
    <location>
        <begin position="5"/>
        <end position="275"/>
    </location>
</feature>
<dbReference type="SUPFAM" id="SSF51569">
    <property type="entry name" value="Aldolase"/>
    <property type="match status" value="1"/>
</dbReference>
<dbReference type="SMART" id="SM00917">
    <property type="entry name" value="LeuA_dimer"/>
    <property type="match status" value="1"/>
</dbReference>
<evidence type="ECO:0000256" key="3">
    <source>
        <dbReference type="ARBA" id="ARBA00022605"/>
    </source>
</evidence>
<dbReference type="PANTHER" id="PTHR43538:SF1">
    <property type="entry name" value="(R)-CITRAMALATE SYNTHASE"/>
    <property type="match status" value="1"/>
</dbReference>
<dbReference type="GO" id="GO:0009097">
    <property type="term" value="P:isoleucine biosynthetic process"/>
    <property type="evidence" value="ECO:0007669"/>
    <property type="project" value="UniProtKB-UniRule"/>
</dbReference>
<keyword evidence="5 9" id="KW-0808">Transferase</keyword>
<dbReference type="Pfam" id="PF22617">
    <property type="entry name" value="HCS_D2"/>
    <property type="match status" value="1"/>
</dbReference>
<dbReference type="NCBIfam" id="TIGR00977">
    <property type="entry name" value="citramal_synth"/>
    <property type="match status" value="1"/>
</dbReference>
<evidence type="ECO:0000256" key="7">
    <source>
        <dbReference type="ARBA" id="ARBA00048263"/>
    </source>
</evidence>
<evidence type="ECO:0000259" key="10">
    <source>
        <dbReference type="PROSITE" id="PS50991"/>
    </source>
</evidence>
<dbReference type="EC" id="2.3.3.21" evidence="8"/>
<comment type="catalytic activity">
    <reaction evidence="7">
        <text>pyruvate + acetyl-CoA + H2O = (3R)-citramalate + CoA + H(+)</text>
        <dbReference type="Rhea" id="RHEA:19045"/>
        <dbReference type="ChEBI" id="CHEBI:15361"/>
        <dbReference type="ChEBI" id="CHEBI:15377"/>
        <dbReference type="ChEBI" id="CHEBI:15378"/>
        <dbReference type="ChEBI" id="CHEBI:30934"/>
        <dbReference type="ChEBI" id="CHEBI:57287"/>
        <dbReference type="ChEBI" id="CHEBI:57288"/>
        <dbReference type="EC" id="2.3.3.21"/>
    </reaction>
</comment>
<dbReference type="PROSITE" id="PS00815">
    <property type="entry name" value="AIPM_HOMOCIT_SYNTH_1"/>
    <property type="match status" value="1"/>
</dbReference>
<dbReference type="GO" id="GO:0009098">
    <property type="term" value="P:L-leucine biosynthetic process"/>
    <property type="evidence" value="ECO:0007669"/>
    <property type="project" value="InterPro"/>
</dbReference>
<dbReference type="PROSITE" id="PS50991">
    <property type="entry name" value="PYR_CT"/>
    <property type="match status" value="1"/>
</dbReference>
<evidence type="ECO:0000256" key="2">
    <source>
        <dbReference type="ARBA" id="ARBA00006154"/>
    </source>
</evidence>
<dbReference type="EMBL" id="CP002364">
    <property type="protein sequence ID" value="ADW17926.1"/>
    <property type="molecule type" value="Genomic_DNA"/>
</dbReference>
<dbReference type="InterPro" id="IPR036230">
    <property type="entry name" value="LeuA_allosteric_dom_sf"/>
</dbReference>
<dbReference type="InterPro" id="IPR005675">
    <property type="entry name" value="Citramal_synthase"/>
</dbReference>
<reference evidence="11 12" key="1">
    <citation type="journal article" date="2011" name="Stand. Genomic Sci.">
        <title>Complete genome sequence of Desulfobulbus propionicus type strain (1pr3).</title>
        <authorList>
            <person name="Pagani I."/>
            <person name="Lapidus A."/>
            <person name="Nolan M."/>
            <person name="Lucas S."/>
            <person name="Hammon N."/>
            <person name="Deshpande S."/>
            <person name="Cheng J.F."/>
            <person name="Chertkov O."/>
            <person name="Davenport K."/>
            <person name="Tapia R."/>
            <person name="Han C."/>
            <person name="Goodwin L."/>
            <person name="Pitluck S."/>
            <person name="Liolios K."/>
            <person name="Mavromatis K."/>
            <person name="Ivanova N."/>
            <person name="Mikhailova N."/>
            <person name="Pati A."/>
            <person name="Chen A."/>
            <person name="Palaniappan K."/>
            <person name="Land M."/>
            <person name="Hauser L."/>
            <person name="Chang Y.J."/>
            <person name="Jeffries C.D."/>
            <person name="Detter J.C."/>
            <person name="Brambilla E."/>
            <person name="Kannan K.P."/>
            <person name="Djao O.D."/>
            <person name="Rohde M."/>
            <person name="Pukall R."/>
            <person name="Spring S."/>
            <person name="Goker M."/>
            <person name="Sikorski J."/>
            <person name="Woyke T."/>
            <person name="Bristow J."/>
            <person name="Eisen J.A."/>
            <person name="Markowitz V."/>
            <person name="Hugenholtz P."/>
            <person name="Kyrpides N.C."/>
            <person name="Klenk H.P."/>
        </authorList>
    </citation>
    <scope>NUCLEOTIDE SEQUENCE [LARGE SCALE GENOMIC DNA]</scope>
    <source>
        <strain evidence="12">ATCC 33891 / DSM 2032 / 1pr3</strain>
    </source>
</reference>
<dbReference type="InterPro" id="IPR013709">
    <property type="entry name" value="2-isopropylmalate_synth_dimer"/>
</dbReference>
<dbReference type="GO" id="GO:0003852">
    <property type="term" value="F:2-isopropylmalate synthase activity"/>
    <property type="evidence" value="ECO:0007669"/>
    <property type="project" value="InterPro"/>
</dbReference>
<dbReference type="InterPro" id="IPR054691">
    <property type="entry name" value="LeuA/HCS_post-cat"/>
</dbReference>
<dbReference type="SUPFAM" id="SSF110921">
    <property type="entry name" value="2-isopropylmalate synthase LeuA, allosteric (dimerisation) domain"/>
    <property type="match status" value="1"/>
</dbReference>
<protein>
    <recommendedName>
        <fullName evidence="8">Citramalate synthase</fullName>
        <ecNumber evidence="8">2.3.3.21</ecNumber>
    </recommendedName>
</protein>
<dbReference type="InterPro" id="IPR000891">
    <property type="entry name" value="PYR_CT"/>
</dbReference>
<dbReference type="Pfam" id="PF00682">
    <property type="entry name" value="HMGL-like"/>
    <property type="match status" value="1"/>
</dbReference>
<comment type="similarity">
    <text evidence="2 9">Belongs to the alpha-IPM synthase/homocitrate synthase family.</text>
</comment>
<dbReference type="KEGG" id="dpr:Despr_1776"/>
<dbReference type="AlphaFoldDB" id="A0A7U4DPA2"/>
<evidence type="ECO:0000256" key="5">
    <source>
        <dbReference type="ARBA" id="ARBA00022679"/>
    </source>
</evidence>
<dbReference type="GO" id="GO:0043714">
    <property type="term" value="F:(R)-citramalate synthase activity"/>
    <property type="evidence" value="ECO:0007669"/>
    <property type="project" value="UniProtKB-UniRule"/>
</dbReference>
<gene>
    <name evidence="11" type="ordered locus">Despr_1776</name>
</gene>
<evidence type="ECO:0000313" key="12">
    <source>
        <dbReference type="Proteomes" id="UP000006365"/>
    </source>
</evidence>
<comment type="pathway">
    <text evidence="1">Amino-acid biosynthesis; L-isoleucine biosynthesis; 2-oxobutanoate from pyruvate: step 1/3.</text>
</comment>
<sequence>MARVIELYDTTLRDGTQAENFNLSVDDKIKVCRQLDRIGIDFIEGGWPGSNPLAVEFFKQMQGVALKQARLAAFGSTRHFQKKPDQDANLQALLAAKTPAVTIFGKSWDIHVIDALRIELEDNLQIIEDSLAYLRPHVRHLIYDAEHFFDGFKNNREYCLATLGKAMAGGAETIVLCDTNGGTLPHEIPEIMERVLQYRAEQGSEVRIGIHSHNDSETAVANALMGVHCGADHIQGTINGFGERCGNANLTSIIPALIFKMGLECKVGKRIDQLYTTARMVNELANLPHNRYQPYVGESAFAHKGGIHVSAVQRNPMTYEHIAPEKVGNSRRVLISDQSGKSNVLMKAQKYGLDIEADDPLMTEIISQLKELENQGYQYEAAEASFELLMRRALGLHRDFFQLEAFRVMNHKYDLNKSPYTEATIRLYVDGSEVHTAAMGDGPVNALDRALRKALTRFYPSLEDMELTDYKVRVLTGEYGTGAKVRVLVESKDLEDSWGTVGVSVNIIEASWQALVDSINYKLMKDEKGRC</sequence>
<name>A0A7U4DPA2_DESPD</name>
<dbReference type="PANTHER" id="PTHR43538">
    <property type="entry name" value="ALPHA-IPM SYNTHASE/HOMOCITRATE SYNTHASE"/>
    <property type="match status" value="1"/>
</dbReference>
<keyword evidence="4" id="KW-0412">Isoleucine biosynthesis</keyword>
<keyword evidence="3" id="KW-0028">Amino-acid biosynthesis</keyword>
<dbReference type="Gene3D" id="3.20.20.70">
    <property type="entry name" value="Aldolase class I"/>
    <property type="match status" value="1"/>
</dbReference>
<organism evidence="11 12">
    <name type="scientific">Desulfobulbus propionicus (strain ATCC 33891 / DSM 2032 / VKM B-1956 / 1pr3)</name>
    <dbReference type="NCBI Taxonomy" id="577650"/>
    <lineage>
        <taxon>Bacteria</taxon>
        <taxon>Pseudomonadati</taxon>
        <taxon>Thermodesulfobacteriota</taxon>
        <taxon>Desulfobulbia</taxon>
        <taxon>Desulfobulbales</taxon>
        <taxon>Desulfobulbaceae</taxon>
        <taxon>Desulfobulbus</taxon>
    </lineage>
</organism>
<evidence type="ECO:0000256" key="9">
    <source>
        <dbReference type="RuleBase" id="RU003523"/>
    </source>
</evidence>
<evidence type="ECO:0000256" key="6">
    <source>
        <dbReference type="ARBA" id="ARBA00023304"/>
    </source>
</evidence>
<dbReference type="CDD" id="cd07941">
    <property type="entry name" value="DRE_TIM_LeuA3"/>
    <property type="match status" value="1"/>
</dbReference>
<dbReference type="Pfam" id="PF08502">
    <property type="entry name" value="LeuA_dimer"/>
    <property type="match status" value="1"/>
</dbReference>
<dbReference type="InterPro" id="IPR013785">
    <property type="entry name" value="Aldolase_TIM"/>
</dbReference>